<dbReference type="AlphaFoldDB" id="A0A3N4IYE2"/>
<evidence type="ECO:0000313" key="3">
    <source>
        <dbReference type="Proteomes" id="UP000276215"/>
    </source>
</evidence>
<keyword evidence="3" id="KW-1185">Reference proteome</keyword>
<gene>
    <name evidence="2" type="ORF">L873DRAFT_665453</name>
</gene>
<name>A0A3N4IYE2_9PEZI</name>
<feature type="transmembrane region" description="Helical" evidence="1">
    <location>
        <begin position="20"/>
        <end position="37"/>
    </location>
</feature>
<protein>
    <submittedName>
        <fullName evidence="2">Uncharacterized protein</fullName>
    </submittedName>
</protein>
<reference evidence="2 3" key="1">
    <citation type="journal article" date="2018" name="Nat. Ecol. Evol.">
        <title>Pezizomycetes genomes reveal the molecular basis of ectomycorrhizal truffle lifestyle.</title>
        <authorList>
            <person name="Murat C."/>
            <person name="Payen T."/>
            <person name="Noel B."/>
            <person name="Kuo A."/>
            <person name="Morin E."/>
            <person name="Chen J."/>
            <person name="Kohler A."/>
            <person name="Krizsan K."/>
            <person name="Balestrini R."/>
            <person name="Da Silva C."/>
            <person name="Montanini B."/>
            <person name="Hainaut M."/>
            <person name="Levati E."/>
            <person name="Barry K.W."/>
            <person name="Belfiori B."/>
            <person name="Cichocki N."/>
            <person name="Clum A."/>
            <person name="Dockter R.B."/>
            <person name="Fauchery L."/>
            <person name="Guy J."/>
            <person name="Iotti M."/>
            <person name="Le Tacon F."/>
            <person name="Lindquist E.A."/>
            <person name="Lipzen A."/>
            <person name="Malagnac F."/>
            <person name="Mello A."/>
            <person name="Molinier V."/>
            <person name="Miyauchi S."/>
            <person name="Poulain J."/>
            <person name="Riccioni C."/>
            <person name="Rubini A."/>
            <person name="Sitrit Y."/>
            <person name="Splivallo R."/>
            <person name="Traeger S."/>
            <person name="Wang M."/>
            <person name="Zifcakova L."/>
            <person name="Wipf D."/>
            <person name="Zambonelli A."/>
            <person name="Paolocci F."/>
            <person name="Nowrousian M."/>
            <person name="Ottonello S."/>
            <person name="Baldrian P."/>
            <person name="Spatafora J.W."/>
            <person name="Henrissat B."/>
            <person name="Nagy L.G."/>
            <person name="Aury J.M."/>
            <person name="Wincker P."/>
            <person name="Grigoriev I.V."/>
            <person name="Bonfante P."/>
            <person name="Martin F.M."/>
        </authorList>
    </citation>
    <scope>NUCLEOTIDE SEQUENCE [LARGE SCALE GENOMIC DNA]</scope>
    <source>
        <strain evidence="2 3">120613-1</strain>
    </source>
</reference>
<organism evidence="2 3">
    <name type="scientific">Choiromyces venosus 120613-1</name>
    <dbReference type="NCBI Taxonomy" id="1336337"/>
    <lineage>
        <taxon>Eukaryota</taxon>
        <taxon>Fungi</taxon>
        <taxon>Dikarya</taxon>
        <taxon>Ascomycota</taxon>
        <taxon>Pezizomycotina</taxon>
        <taxon>Pezizomycetes</taxon>
        <taxon>Pezizales</taxon>
        <taxon>Tuberaceae</taxon>
        <taxon>Choiromyces</taxon>
    </lineage>
</organism>
<sequence>MPLSSFLRPPPAPLPFSLEAYRFYHIVALVQLSYLLIYRTATISRYFVALPYYSHFSDNVTLQFIHSFIHPSIQTFLFSSPTFFFLSSSLTVEMRAGMFCLFSSIPPLFPFFLCRFFCCTWCVWDGCVNV</sequence>
<evidence type="ECO:0000313" key="2">
    <source>
        <dbReference type="EMBL" id="RPA89341.1"/>
    </source>
</evidence>
<proteinExistence type="predicted"/>
<dbReference type="Proteomes" id="UP000276215">
    <property type="component" value="Unassembled WGS sequence"/>
</dbReference>
<dbReference type="EMBL" id="ML120587">
    <property type="protein sequence ID" value="RPA89341.1"/>
    <property type="molecule type" value="Genomic_DNA"/>
</dbReference>
<keyword evidence="1" id="KW-0472">Membrane</keyword>
<keyword evidence="1" id="KW-0812">Transmembrane</keyword>
<keyword evidence="1" id="KW-1133">Transmembrane helix</keyword>
<accession>A0A3N4IYE2</accession>
<evidence type="ECO:0000256" key="1">
    <source>
        <dbReference type="SAM" id="Phobius"/>
    </source>
</evidence>